<accession>A0AAX4HP88</accession>
<dbReference type="InterPro" id="IPR052020">
    <property type="entry name" value="Cyclic_di-GMP/3'3'-cGAMP_PDE"/>
</dbReference>
<dbReference type="KEGG" id="psti:SOO65_20480"/>
<evidence type="ECO:0000259" key="1">
    <source>
        <dbReference type="PROSITE" id="PS51832"/>
    </source>
</evidence>
<dbReference type="AlphaFoldDB" id="A0AAX4HP88"/>
<dbReference type="PROSITE" id="PS51832">
    <property type="entry name" value="HD_GYP"/>
    <property type="match status" value="1"/>
</dbReference>
<dbReference type="EMBL" id="CP139487">
    <property type="protein sequence ID" value="WPU65077.1"/>
    <property type="molecule type" value="Genomic_DNA"/>
</dbReference>
<dbReference type="PANTHER" id="PTHR45228">
    <property type="entry name" value="CYCLIC DI-GMP PHOSPHODIESTERASE TM_0186-RELATED"/>
    <property type="match status" value="1"/>
</dbReference>
<feature type="domain" description="HD-GYP" evidence="1">
    <location>
        <begin position="243"/>
        <end position="445"/>
    </location>
</feature>
<protein>
    <submittedName>
        <fullName evidence="2">HD domain-containing protein</fullName>
    </submittedName>
</protein>
<sequence>MFNILVFGTNSDPIPEELKTLANNVEIVGYDSEKLMEPSEPVPSLILCYPHQGEMSTLEIAQTLRMYYQELPIFFIASEKKDFDKKRLVKNGFTQAYLLPWEKADLLRSLKEESIYSVVPELRDYQVIKVVDLTPGTVLDFSLKVFLPRNNKLVQFSHDGDPISDDKFAKLYENHLNTLFIHKDELEKFRKYTAETFKKLLMPNKISETDKQMKLEKCVRELISDMFYEDTQENTFTKSQALLNEVKEIIKLLLSEDDKDIMKKVGTLINQEGNFYLHLSNVSAFAGLFAIVLGFEKPEEMALAGLLHDIGKINLPVEIAEMDEREMGPHALEAYKKHPNYSIDVARLKRIALPNTVINAILQHHEAMNGTGYPAGIASSKITKEGRLLAIADAFDYKTTMHPGKPAVSMGQALVELFQENSADPARIILDREMLKKLKDFFTKQ</sequence>
<dbReference type="SUPFAM" id="SSF109604">
    <property type="entry name" value="HD-domain/PDEase-like"/>
    <property type="match status" value="1"/>
</dbReference>
<evidence type="ECO:0000313" key="2">
    <source>
        <dbReference type="EMBL" id="WPU65077.1"/>
    </source>
</evidence>
<proteinExistence type="predicted"/>
<dbReference type="Gene3D" id="1.10.3210.10">
    <property type="entry name" value="Hypothetical protein af1432"/>
    <property type="match status" value="1"/>
</dbReference>
<evidence type="ECO:0000313" key="3">
    <source>
        <dbReference type="Proteomes" id="UP001324634"/>
    </source>
</evidence>
<dbReference type="RefSeq" id="WP_321395088.1">
    <property type="nucleotide sequence ID" value="NZ_CP139487.1"/>
</dbReference>
<reference evidence="2 3" key="1">
    <citation type="submission" date="2023-11" db="EMBL/GenBank/DDBJ databases">
        <title>Peredibacter starrii A3.12.</title>
        <authorList>
            <person name="Mitchell R.J."/>
        </authorList>
    </citation>
    <scope>NUCLEOTIDE SEQUENCE [LARGE SCALE GENOMIC DNA]</scope>
    <source>
        <strain evidence="2 3">A3.12</strain>
    </source>
</reference>
<dbReference type="InterPro" id="IPR037522">
    <property type="entry name" value="HD_GYP_dom"/>
</dbReference>
<dbReference type="InterPro" id="IPR003607">
    <property type="entry name" value="HD/PDEase_dom"/>
</dbReference>
<organism evidence="2 3">
    <name type="scientific">Peredibacter starrii</name>
    <dbReference type="NCBI Taxonomy" id="28202"/>
    <lineage>
        <taxon>Bacteria</taxon>
        <taxon>Pseudomonadati</taxon>
        <taxon>Bdellovibrionota</taxon>
        <taxon>Bacteriovoracia</taxon>
        <taxon>Bacteriovoracales</taxon>
        <taxon>Bacteriovoracaceae</taxon>
        <taxon>Peredibacter</taxon>
    </lineage>
</organism>
<name>A0AAX4HP88_9BACT</name>
<dbReference type="CDD" id="cd00077">
    <property type="entry name" value="HDc"/>
    <property type="match status" value="1"/>
</dbReference>
<dbReference type="Proteomes" id="UP001324634">
    <property type="component" value="Chromosome"/>
</dbReference>
<gene>
    <name evidence="2" type="ORF">SOO65_20480</name>
</gene>
<dbReference type="SMART" id="SM00471">
    <property type="entry name" value="HDc"/>
    <property type="match status" value="1"/>
</dbReference>
<keyword evidence="3" id="KW-1185">Reference proteome</keyword>
<dbReference type="Pfam" id="PF13487">
    <property type="entry name" value="HD_5"/>
    <property type="match status" value="1"/>
</dbReference>